<dbReference type="EMBL" id="EQ973784">
    <property type="protein sequence ID" value="EEF48190.1"/>
    <property type="molecule type" value="Genomic_DNA"/>
</dbReference>
<protein>
    <submittedName>
        <fullName evidence="1">Uncharacterized protein</fullName>
    </submittedName>
</protein>
<gene>
    <name evidence="1" type="ORF">RCOM_1050190</name>
</gene>
<accession>B9RKJ2</accession>
<reference evidence="2" key="1">
    <citation type="journal article" date="2010" name="Nat. Biotechnol.">
        <title>Draft genome sequence of the oilseed species Ricinus communis.</title>
        <authorList>
            <person name="Chan A.P."/>
            <person name="Crabtree J."/>
            <person name="Zhao Q."/>
            <person name="Lorenzi H."/>
            <person name="Orvis J."/>
            <person name="Puiu D."/>
            <person name="Melake-Berhan A."/>
            <person name="Jones K.M."/>
            <person name="Redman J."/>
            <person name="Chen G."/>
            <person name="Cahoon E.B."/>
            <person name="Gedil M."/>
            <person name="Stanke M."/>
            <person name="Haas B.J."/>
            <person name="Wortman J.R."/>
            <person name="Fraser-Liggett C.M."/>
            <person name="Ravel J."/>
            <person name="Rabinowicz P.D."/>
        </authorList>
    </citation>
    <scope>NUCLEOTIDE SEQUENCE [LARGE SCALE GENOMIC DNA]</scope>
    <source>
        <strain evidence="2">cv. Hale</strain>
    </source>
</reference>
<name>B9RKJ2_RICCO</name>
<organism evidence="1 2">
    <name type="scientific">Ricinus communis</name>
    <name type="common">Castor bean</name>
    <dbReference type="NCBI Taxonomy" id="3988"/>
    <lineage>
        <taxon>Eukaryota</taxon>
        <taxon>Viridiplantae</taxon>
        <taxon>Streptophyta</taxon>
        <taxon>Embryophyta</taxon>
        <taxon>Tracheophyta</taxon>
        <taxon>Spermatophyta</taxon>
        <taxon>Magnoliopsida</taxon>
        <taxon>eudicotyledons</taxon>
        <taxon>Gunneridae</taxon>
        <taxon>Pentapetalae</taxon>
        <taxon>rosids</taxon>
        <taxon>fabids</taxon>
        <taxon>Malpighiales</taxon>
        <taxon>Euphorbiaceae</taxon>
        <taxon>Acalyphoideae</taxon>
        <taxon>Acalypheae</taxon>
        <taxon>Ricinus</taxon>
    </lineage>
</organism>
<keyword evidence="2" id="KW-1185">Reference proteome</keyword>
<dbReference type="Proteomes" id="UP000008311">
    <property type="component" value="Unassembled WGS sequence"/>
</dbReference>
<dbReference type="InParanoid" id="B9RKJ2"/>
<sequence>MASRLKAAEDLFEVVDRRAKLAVSELADEQYDSQSPGHAMWEDFPSIVSY</sequence>
<evidence type="ECO:0000313" key="2">
    <source>
        <dbReference type="Proteomes" id="UP000008311"/>
    </source>
</evidence>
<proteinExistence type="predicted"/>
<evidence type="ECO:0000313" key="1">
    <source>
        <dbReference type="EMBL" id="EEF48190.1"/>
    </source>
</evidence>
<dbReference type="AlphaFoldDB" id="B9RKJ2"/>